<comment type="caution">
    <text evidence="1">The sequence shown here is derived from an EMBL/GenBank/DDBJ whole genome shotgun (WGS) entry which is preliminary data.</text>
</comment>
<dbReference type="InterPro" id="IPR051677">
    <property type="entry name" value="AfsR-DnrI-RedD_regulator"/>
</dbReference>
<name>A0ABV8A5Q9_9DEIO</name>
<protein>
    <recommendedName>
        <fullName evidence="3">Tetratricopeptide repeat protein</fullName>
    </recommendedName>
</protein>
<proteinExistence type="predicted"/>
<dbReference type="InterPro" id="IPR036388">
    <property type="entry name" value="WH-like_DNA-bd_sf"/>
</dbReference>
<reference evidence="2" key="1">
    <citation type="journal article" date="2019" name="Int. J. Syst. Evol. Microbiol.">
        <title>The Global Catalogue of Microorganisms (GCM) 10K type strain sequencing project: providing services to taxonomists for standard genome sequencing and annotation.</title>
        <authorList>
            <consortium name="The Broad Institute Genomics Platform"/>
            <consortium name="The Broad Institute Genome Sequencing Center for Infectious Disease"/>
            <person name="Wu L."/>
            <person name="Ma J."/>
        </authorList>
    </citation>
    <scope>NUCLEOTIDE SEQUENCE [LARGE SCALE GENOMIC DNA]</scope>
    <source>
        <strain evidence="2">CCTCC AB 2013263</strain>
    </source>
</reference>
<evidence type="ECO:0008006" key="3">
    <source>
        <dbReference type="Google" id="ProtNLM"/>
    </source>
</evidence>
<organism evidence="1 2">
    <name type="scientific">Deinococcus antarcticus</name>
    <dbReference type="NCBI Taxonomy" id="1298767"/>
    <lineage>
        <taxon>Bacteria</taxon>
        <taxon>Thermotogati</taxon>
        <taxon>Deinococcota</taxon>
        <taxon>Deinococci</taxon>
        <taxon>Deinococcales</taxon>
        <taxon>Deinococcaceae</taxon>
        <taxon>Deinococcus</taxon>
    </lineage>
</organism>
<dbReference type="Gene3D" id="1.25.40.10">
    <property type="entry name" value="Tetratricopeptide repeat domain"/>
    <property type="match status" value="1"/>
</dbReference>
<evidence type="ECO:0000313" key="1">
    <source>
        <dbReference type="EMBL" id="MFC3859827.1"/>
    </source>
</evidence>
<dbReference type="EMBL" id="JBHRZF010000030">
    <property type="protein sequence ID" value="MFC3859827.1"/>
    <property type="molecule type" value="Genomic_DNA"/>
</dbReference>
<keyword evidence="2" id="KW-1185">Reference proteome</keyword>
<dbReference type="RefSeq" id="WP_380075989.1">
    <property type="nucleotide sequence ID" value="NZ_JBHRZF010000030.1"/>
</dbReference>
<sequence>MLRATAQNQKAVRHFEKILPALQGELRFRALRWYGVALYSVGDQRSVEVIEEARLGYLAVGDRQIVARISHTLAALHHALGDYRRAKQLLDEALPTLETDQNPRPLLNAYNTLIDIQLEIGHLEGAQAVLEQATALASSLGDPYAQLQLDARQAALLVKSGDYAAFVNRLADLRARADDLGEMDVYTFASNNLANHLSRTGQHAAALRVLAELTERRPDRSLETMMVGALLTLRRGDAPNALGQLLKVRERAEQLGNRTDATKATLLAALAAYQMQDVQTALAHLTQALGELAGWPSGQARTALRQELQELEELLAHARLTPELLPVITAALEDTALLAGRHHDDLFADTQLLELHVLGLAPKVLLNGVPCELRLPYSPAVLAYLALQPERSRQEITADLWGDHDRTKAAYSFRQCLMEIRRACGPDIIVMSGPHQEPRYALSRKVTAYLDSQRVLQLVARGDVPAAVSAYKGPFLGRVAETEWIAQYREELVRSLTYSLRGSLKEAQIQGDDRKVIVIASAILGIDPEDLEIEELRLETAKRVSGAVELARFQAERNKRLN</sequence>
<dbReference type="Gene3D" id="1.10.10.10">
    <property type="entry name" value="Winged helix-like DNA-binding domain superfamily/Winged helix DNA-binding domain"/>
    <property type="match status" value="1"/>
</dbReference>
<evidence type="ECO:0000313" key="2">
    <source>
        <dbReference type="Proteomes" id="UP001595748"/>
    </source>
</evidence>
<dbReference type="SUPFAM" id="SSF48452">
    <property type="entry name" value="TPR-like"/>
    <property type="match status" value="1"/>
</dbReference>
<dbReference type="InterPro" id="IPR011990">
    <property type="entry name" value="TPR-like_helical_dom_sf"/>
</dbReference>
<dbReference type="PANTHER" id="PTHR35807">
    <property type="entry name" value="TRANSCRIPTIONAL REGULATOR REDD-RELATED"/>
    <property type="match status" value="1"/>
</dbReference>
<gene>
    <name evidence="1" type="ORF">ACFOPQ_03490</name>
</gene>
<dbReference type="Proteomes" id="UP001595748">
    <property type="component" value="Unassembled WGS sequence"/>
</dbReference>
<accession>A0ABV8A5Q9</accession>